<evidence type="ECO:0000256" key="5">
    <source>
        <dbReference type="ARBA" id="ARBA00022801"/>
    </source>
</evidence>
<dbReference type="GO" id="GO:0141221">
    <property type="term" value="F:histone deacetylase activity, hydrolytic mechanism"/>
    <property type="evidence" value="ECO:0007669"/>
    <property type="project" value="UniProtKB-EC"/>
</dbReference>
<dbReference type="GO" id="GO:0010468">
    <property type="term" value="P:regulation of gene expression"/>
    <property type="evidence" value="ECO:0007669"/>
    <property type="project" value="UniProtKB-ARBA"/>
</dbReference>
<keyword evidence="8" id="KW-0804">Transcription</keyword>
<evidence type="ECO:0000256" key="2">
    <source>
        <dbReference type="ARBA" id="ARBA00007738"/>
    </source>
</evidence>
<keyword evidence="5" id="KW-0378">Hydrolase</keyword>
<comment type="subcellular location">
    <subcellularLocation>
        <location evidence="1">Nucleus</location>
    </subcellularLocation>
</comment>
<dbReference type="PANTHER" id="PTHR10625">
    <property type="entry name" value="HISTONE DEACETYLASE HDAC1-RELATED"/>
    <property type="match status" value="1"/>
</dbReference>
<proteinExistence type="inferred from homology"/>
<dbReference type="AlphaFoldDB" id="A0ABD3MH08"/>
<dbReference type="GO" id="GO:0005634">
    <property type="term" value="C:nucleus"/>
    <property type="evidence" value="ECO:0007669"/>
    <property type="project" value="UniProtKB-SubCell"/>
</dbReference>
<name>A0ABD3MH08_9STRA</name>
<dbReference type="InterPro" id="IPR023696">
    <property type="entry name" value="Ureohydrolase_dom_sf"/>
</dbReference>
<keyword evidence="9" id="KW-0539">Nucleus</keyword>
<dbReference type="Gene3D" id="3.40.800.20">
    <property type="entry name" value="Histone deacetylase domain"/>
    <property type="match status" value="1"/>
</dbReference>
<comment type="caution">
    <text evidence="11">The sequence shown here is derived from an EMBL/GenBank/DDBJ whole genome shotgun (WGS) entry which is preliminary data.</text>
</comment>
<evidence type="ECO:0000256" key="4">
    <source>
        <dbReference type="ARBA" id="ARBA00022491"/>
    </source>
</evidence>
<evidence type="ECO:0000313" key="12">
    <source>
        <dbReference type="Proteomes" id="UP001530293"/>
    </source>
</evidence>
<sequence>MSSKCLPFEIGQSAVGNKRIKRDPSATTANANATDTDHRTGLVFESGSNHFDRHNKLHVERPCRIKKVEEHLKKVKSLDGQKSIADRCQLLENDGDGNSEEPWLGDYDYLKVHLPGYMQLLERVSTCNCHNRLDIEAEQFKSIYFTTDSFREAKAAASSLCHLVSRIASGKLDNGFAVIRPPGHHAEPNGAGGYCVINNVAVAAKYAQEKLGMKKILIVDWDVHHGNGTQKCFFDDPNVLCFSVHRHHGGNFYPFLQYGGAKSVGTGAGEGFNINVGWNENNMGDDEYLVVWEKLLMPVAEEFNPDLVLVSAGFDAARGDVGECLVTPDCFARLTRRLKMLADGKVVLSLEGGYVRSVLCECIENVLESLLDASSSDRCRTEVEAFHKNLDGNDMLDCICPSAARSIRDTIKVHSKYWNCLRGECQGSDTSGDSNGQSGDPS</sequence>
<evidence type="ECO:0000256" key="3">
    <source>
        <dbReference type="ARBA" id="ARBA00012111"/>
    </source>
</evidence>
<accession>A0ABD3MH08</accession>
<evidence type="ECO:0000256" key="1">
    <source>
        <dbReference type="ARBA" id="ARBA00004123"/>
    </source>
</evidence>
<evidence type="ECO:0000259" key="10">
    <source>
        <dbReference type="Pfam" id="PF00850"/>
    </source>
</evidence>
<feature type="domain" description="Histone deacetylase" evidence="10">
    <location>
        <begin position="58"/>
        <end position="369"/>
    </location>
</feature>
<evidence type="ECO:0000256" key="6">
    <source>
        <dbReference type="ARBA" id="ARBA00022853"/>
    </source>
</evidence>
<gene>
    <name evidence="11" type="ORF">ACHAWU_001019</name>
</gene>
<evidence type="ECO:0000313" key="11">
    <source>
        <dbReference type="EMBL" id="KAL3762872.1"/>
    </source>
</evidence>
<dbReference type="InterPro" id="IPR023801">
    <property type="entry name" value="His_deacetylse_dom"/>
</dbReference>
<dbReference type="InterPro" id="IPR000286">
    <property type="entry name" value="HDACs"/>
</dbReference>
<keyword evidence="12" id="KW-1185">Reference proteome</keyword>
<dbReference type="PRINTS" id="PR01270">
    <property type="entry name" value="HDASUPER"/>
</dbReference>
<keyword evidence="6" id="KW-0156">Chromatin regulator</keyword>
<dbReference type="Proteomes" id="UP001530293">
    <property type="component" value="Unassembled WGS sequence"/>
</dbReference>
<organism evidence="11 12">
    <name type="scientific">Discostella pseudostelligera</name>
    <dbReference type="NCBI Taxonomy" id="259834"/>
    <lineage>
        <taxon>Eukaryota</taxon>
        <taxon>Sar</taxon>
        <taxon>Stramenopiles</taxon>
        <taxon>Ochrophyta</taxon>
        <taxon>Bacillariophyta</taxon>
        <taxon>Coscinodiscophyceae</taxon>
        <taxon>Thalassiosirophycidae</taxon>
        <taxon>Stephanodiscales</taxon>
        <taxon>Stephanodiscaceae</taxon>
        <taxon>Discostella</taxon>
    </lineage>
</organism>
<dbReference type="EMBL" id="JALLBG020000130">
    <property type="protein sequence ID" value="KAL3762872.1"/>
    <property type="molecule type" value="Genomic_DNA"/>
</dbReference>
<protein>
    <recommendedName>
        <fullName evidence="3">histone deacetylase</fullName>
        <ecNumber evidence="3">3.5.1.98</ecNumber>
    </recommendedName>
</protein>
<dbReference type="EC" id="3.5.1.98" evidence="3"/>
<reference evidence="11 12" key="1">
    <citation type="submission" date="2024-10" db="EMBL/GenBank/DDBJ databases">
        <title>Updated reference genomes for cyclostephanoid diatoms.</title>
        <authorList>
            <person name="Roberts W.R."/>
            <person name="Alverson A.J."/>
        </authorList>
    </citation>
    <scope>NUCLEOTIDE SEQUENCE [LARGE SCALE GENOMIC DNA]</scope>
    <source>
        <strain evidence="11 12">AJA232-27</strain>
    </source>
</reference>
<dbReference type="PANTHER" id="PTHR10625:SF5">
    <property type="entry name" value="HISTONE DEACETYLASE"/>
    <property type="match status" value="1"/>
</dbReference>
<evidence type="ECO:0000256" key="7">
    <source>
        <dbReference type="ARBA" id="ARBA00023015"/>
    </source>
</evidence>
<dbReference type="Pfam" id="PF00850">
    <property type="entry name" value="Hist_deacetyl"/>
    <property type="match status" value="1"/>
</dbReference>
<comment type="similarity">
    <text evidence="2">Belongs to the histone deacetylase family. HD type 2 subfamily.</text>
</comment>
<evidence type="ECO:0000256" key="9">
    <source>
        <dbReference type="ARBA" id="ARBA00023242"/>
    </source>
</evidence>
<evidence type="ECO:0000256" key="8">
    <source>
        <dbReference type="ARBA" id="ARBA00023163"/>
    </source>
</evidence>
<dbReference type="SUPFAM" id="SSF52768">
    <property type="entry name" value="Arginase/deacetylase"/>
    <property type="match status" value="1"/>
</dbReference>
<dbReference type="InterPro" id="IPR037138">
    <property type="entry name" value="His_deacetylse_dom_sf"/>
</dbReference>
<keyword evidence="4" id="KW-0678">Repressor</keyword>
<keyword evidence="7" id="KW-0805">Transcription regulation</keyword>